<sequence length="330" mass="37473">MEAENYTVVPFFIIKGISDIPKFQAPIFILVLLIYLFALGGNISILLLVGIDSKLHNPMYFFLGNLSVLDISSITVTLHKTLAIFLTGNKTLSFPDCITQVYFFMALECTELLILAAMSLDRYAAICNPLHYHMIMNPRACVVLATICWLLGFMEVIPHTVIINSLSCYTSNEINHFFCDVLPLMKNSCSDTTLLRLWIVTEGVFISGVFPLLTTLLPYIFIIHAIFKIPSTSGRRKAFYTCSSHVTLVIILYLTLYCLYLTPPSEYTSDSHKLFSLFNTAAVPILNPLIYSLKNKDVKSAMKRQLHYMYCKIIYPFTLNLKKLQKHIES</sequence>
<accession>A0A1L8F8M7</accession>
<keyword evidence="4 11" id="KW-0552">Olfaction</keyword>
<evidence type="ECO:0000256" key="7">
    <source>
        <dbReference type="ARBA" id="ARBA00023136"/>
    </source>
</evidence>
<organism evidence="13 14">
    <name type="scientific">Xenopus laevis</name>
    <name type="common">African clawed frog</name>
    <dbReference type="NCBI Taxonomy" id="8355"/>
    <lineage>
        <taxon>Eukaryota</taxon>
        <taxon>Metazoa</taxon>
        <taxon>Chordata</taxon>
        <taxon>Craniata</taxon>
        <taxon>Vertebrata</taxon>
        <taxon>Euteleostomi</taxon>
        <taxon>Amphibia</taxon>
        <taxon>Batrachia</taxon>
        <taxon>Anura</taxon>
        <taxon>Pipoidea</taxon>
        <taxon>Pipidae</taxon>
        <taxon>Xenopodinae</taxon>
        <taxon>Xenopus</taxon>
        <taxon>Xenopus</taxon>
    </lineage>
</organism>
<evidence type="ECO:0000259" key="12">
    <source>
        <dbReference type="PROSITE" id="PS50262"/>
    </source>
</evidence>
<dbReference type="PaxDb" id="8355-A0A1L8F8M7"/>
<feature type="domain" description="G-protein coupled receptors family 1 profile" evidence="12">
    <location>
        <begin position="41"/>
        <end position="291"/>
    </location>
</feature>
<evidence type="ECO:0000256" key="10">
    <source>
        <dbReference type="RuleBase" id="RU000688"/>
    </source>
</evidence>
<feature type="transmembrane region" description="Helical" evidence="11">
    <location>
        <begin position="274"/>
        <end position="293"/>
    </location>
</feature>
<keyword evidence="13" id="KW-1185">Reference proteome</keyword>
<comment type="similarity">
    <text evidence="10">Belongs to the G-protein coupled receptor 1 family.</text>
</comment>
<evidence type="ECO:0000256" key="6">
    <source>
        <dbReference type="ARBA" id="ARBA00023040"/>
    </source>
</evidence>
<dbReference type="RefSeq" id="XP_018087123.1">
    <property type="nucleotide sequence ID" value="XM_018231634.1"/>
</dbReference>
<proteinExistence type="inferred from homology"/>
<keyword evidence="3 10" id="KW-0812">Transmembrane</keyword>
<evidence type="ECO:0000313" key="13">
    <source>
        <dbReference type="Proteomes" id="UP000186698"/>
    </source>
</evidence>
<dbReference type="InterPro" id="IPR017452">
    <property type="entry name" value="GPCR_Rhodpsn_7TM"/>
</dbReference>
<dbReference type="CDD" id="cd13954">
    <property type="entry name" value="7tmA_OR"/>
    <property type="match status" value="1"/>
</dbReference>
<dbReference type="InterPro" id="IPR000276">
    <property type="entry name" value="GPCR_Rhodpsn"/>
</dbReference>
<keyword evidence="6 10" id="KW-0297">G-protein coupled receptor</keyword>
<dbReference type="InterPro" id="IPR000725">
    <property type="entry name" value="Olfact_rcpt"/>
</dbReference>
<dbReference type="PRINTS" id="PR00237">
    <property type="entry name" value="GPCRRHODOPSN"/>
</dbReference>
<dbReference type="OMA" id="ECMAHAY"/>
<keyword evidence="7 11" id="KW-0472">Membrane</keyword>
<keyword evidence="5 11" id="KW-1133">Transmembrane helix</keyword>
<name>A0A1L8F8M7_XENLA</name>
<feature type="transmembrane region" description="Helical" evidence="11">
    <location>
        <begin position="27"/>
        <end position="48"/>
    </location>
</feature>
<dbReference type="GO" id="GO:0005549">
    <property type="term" value="F:odorant binding"/>
    <property type="evidence" value="ECO:0000318"/>
    <property type="project" value="GO_Central"/>
</dbReference>
<evidence type="ECO:0000256" key="3">
    <source>
        <dbReference type="ARBA" id="ARBA00022692"/>
    </source>
</evidence>
<protein>
    <recommendedName>
        <fullName evidence="11">Olfactory receptor</fullName>
    </recommendedName>
</protein>
<dbReference type="AlphaFoldDB" id="A0A1L8F8M7"/>
<feature type="transmembrane region" description="Helical" evidence="11">
    <location>
        <begin position="99"/>
        <end position="120"/>
    </location>
</feature>
<dbReference type="GO" id="GO:0004984">
    <property type="term" value="F:olfactory receptor activity"/>
    <property type="evidence" value="ECO:0000318"/>
    <property type="project" value="GO_Central"/>
</dbReference>
<evidence type="ECO:0000313" key="14">
    <source>
        <dbReference type="RefSeq" id="XP_018087123.1"/>
    </source>
</evidence>
<dbReference type="GO" id="GO:0004930">
    <property type="term" value="F:G protein-coupled receptor activity"/>
    <property type="evidence" value="ECO:0007669"/>
    <property type="project" value="UniProtKB-KW"/>
</dbReference>
<feature type="transmembrane region" description="Helical" evidence="11">
    <location>
        <begin position="141"/>
        <end position="163"/>
    </location>
</feature>
<keyword evidence="9 10" id="KW-0807">Transducer</keyword>
<keyword evidence="11" id="KW-0716">Sensory transduction</keyword>
<dbReference type="SUPFAM" id="SSF81321">
    <property type="entry name" value="Family A G protein-coupled receptor-like"/>
    <property type="match status" value="1"/>
</dbReference>
<evidence type="ECO:0000256" key="1">
    <source>
        <dbReference type="ARBA" id="ARBA00004651"/>
    </source>
</evidence>
<dbReference type="Pfam" id="PF13853">
    <property type="entry name" value="7tm_4"/>
    <property type="match status" value="1"/>
</dbReference>
<dbReference type="GO" id="GO:0005886">
    <property type="term" value="C:plasma membrane"/>
    <property type="evidence" value="ECO:0007669"/>
    <property type="project" value="UniProtKB-SubCell"/>
</dbReference>
<evidence type="ECO:0000256" key="11">
    <source>
        <dbReference type="RuleBase" id="RU363047"/>
    </source>
</evidence>
<evidence type="ECO:0000256" key="9">
    <source>
        <dbReference type="ARBA" id="ARBA00023224"/>
    </source>
</evidence>
<gene>
    <name evidence="14" type="primary">LOC108699538</name>
</gene>
<dbReference type="KEGG" id="xla:108699538"/>
<dbReference type="PANTHER" id="PTHR26452">
    <property type="entry name" value="OLFACTORY RECEPTOR"/>
    <property type="match status" value="1"/>
</dbReference>
<comment type="subcellular location">
    <subcellularLocation>
        <location evidence="1 11">Cell membrane</location>
        <topology evidence="1 11">Multi-pass membrane protein</topology>
    </subcellularLocation>
</comment>
<evidence type="ECO:0000256" key="8">
    <source>
        <dbReference type="ARBA" id="ARBA00023170"/>
    </source>
</evidence>
<dbReference type="PROSITE" id="PS00237">
    <property type="entry name" value="G_PROTEIN_RECEP_F1_1"/>
    <property type="match status" value="1"/>
</dbReference>
<dbReference type="Gene3D" id="1.20.1070.10">
    <property type="entry name" value="Rhodopsin 7-helix transmembrane proteins"/>
    <property type="match status" value="1"/>
</dbReference>
<dbReference type="CTD" id="108699538"/>
<evidence type="ECO:0000256" key="2">
    <source>
        <dbReference type="ARBA" id="ARBA00022475"/>
    </source>
</evidence>
<dbReference type="PRINTS" id="PR00245">
    <property type="entry name" value="OLFACTORYR"/>
</dbReference>
<dbReference type="PROSITE" id="PS50262">
    <property type="entry name" value="G_PROTEIN_RECEP_F1_2"/>
    <property type="match status" value="1"/>
</dbReference>
<feature type="transmembrane region" description="Helical" evidence="11">
    <location>
        <begin position="60"/>
        <end position="79"/>
    </location>
</feature>
<dbReference type="FunFam" id="1.20.1070.10:FF:000268">
    <property type="entry name" value="Putative olfactory receptor 2I1"/>
    <property type="match status" value="1"/>
</dbReference>
<keyword evidence="8 10" id="KW-0675">Receptor</keyword>
<feature type="transmembrane region" description="Helical" evidence="11">
    <location>
        <begin position="239"/>
        <end position="262"/>
    </location>
</feature>
<evidence type="ECO:0000256" key="4">
    <source>
        <dbReference type="ARBA" id="ARBA00022725"/>
    </source>
</evidence>
<dbReference type="OrthoDB" id="5967130at2759"/>
<evidence type="ECO:0000256" key="5">
    <source>
        <dbReference type="ARBA" id="ARBA00022989"/>
    </source>
</evidence>
<keyword evidence="2 11" id="KW-1003">Cell membrane</keyword>
<dbReference type="Proteomes" id="UP000186698">
    <property type="component" value="Chromosome 8L"/>
</dbReference>
<dbReference type="GeneID" id="108699538"/>
<reference evidence="14" key="1">
    <citation type="submission" date="2025-08" db="UniProtKB">
        <authorList>
            <consortium name="RefSeq"/>
        </authorList>
    </citation>
    <scope>IDENTIFICATION</scope>
    <source>
        <strain evidence="14">J_2021</strain>
        <tissue evidence="14">Erythrocytes</tissue>
    </source>
</reference>
<dbReference type="InterPro" id="IPR050516">
    <property type="entry name" value="Olfactory_GPCR"/>
</dbReference>
<feature type="transmembrane region" description="Helical" evidence="11">
    <location>
        <begin position="204"/>
        <end position="227"/>
    </location>
</feature>